<protein>
    <submittedName>
        <fullName evidence="2">Unannotated protein</fullName>
    </submittedName>
</protein>
<evidence type="ECO:0000256" key="1">
    <source>
        <dbReference type="SAM" id="MobiDB-lite"/>
    </source>
</evidence>
<feature type="region of interest" description="Disordered" evidence="1">
    <location>
        <begin position="28"/>
        <end position="54"/>
    </location>
</feature>
<proteinExistence type="predicted"/>
<gene>
    <name evidence="2" type="ORF">UFOPK3564_03881</name>
</gene>
<reference evidence="2" key="1">
    <citation type="submission" date="2020-05" db="EMBL/GenBank/DDBJ databases">
        <authorList>
            <person name="Chiriac C."/>
            <person name="Salcher M."/>
            <person name="Ghai R."/>
            <person name="Kavagutti S V."/>
        </authorList>
    </citation>
    <scope>NUCLEOTIDE SEQUENCE</scope>
</reference>
<accession>A0A6J7KWM8</accession>
<organism evidence="2">
    <name type="scientific">freshwater metagenome</name>
    <dbReference type="NCBI Taxonomy" id="449393"/>
    <lineage>
        <taxon>unclassified sequences</taxon>
        <taxon>metagenomes</taxon>
        <taxon>ecological metagenomes</taxon>
    </lineage>
</organism>
<feature type="compositionally biased region" description="Basic and acidic residues" evidence="1">
    <location>
        <begin position="44"/>
        <end position="54"/>
    </location>
</feature>
<dbReference type="EMBL" id="CAFBMK010000433">
    <property type="protein sequence ID" value="CAB4957974.1"/>
    <property type="molecule type" value="Genomic_DNA"/>
</dbReference>
<dbReference type="AlphaFoldDB" id="A0A6J7KWM8"/>
<sequence>MPRPLRSLLALLLAAVVAVAVVAGGGALESGTSPRPLPGAGSGDGDRNAADPAGCRRVDRVVDVGLSSTRYPAVRAHWDRAIADGRPRVLVLRRTGASRRRARLLAGMPTRPGRDRDEYPPAAARATVDADVAYVDASQNRGAGSVQGIKLRRYCSGQRFRFVWY</sequence>
<name>A0A6J7KWM8_9ZZZZ</name>
<evidence type="ECO:0000313" key="2">
    <source>
        <dbReference type="EMBL" id="CAB4957974.1"/>
    </source>
</evidence>